<evidence type="ECO:0000259" key="2">
    <source>
        <dbReference type="Pfam" id="PF21957"/>
    </source>
</evidence>
<organism evidence="3">
    <name type="scientific">gut metagenome</name>
    <dbReference type="NCBI Taxonomy" id="749906"/>
    <lineage>
        <taxon>unclassified sequences</taxon>
        <taxon>metagenomes</taxon>
        <taxon>organismal metagenomes</taxon>
    </lineage>
</organism>
<dbReference type="InterPro" id="IPR045951">
    <property type="entry name" value="DUF6371"/>
</dbReference>
<comment type="caution">
    <text evidence="3">The sequence shown here is derived from an EMBL/GenBank/DDBJ whole genome shotgun (WGS) entry which is preliminary data.</text>
</comment>
<feature type="domain" description="DUF6371" evidence="1">
    <location>
        <begin position="102"/>
        <end position="253"/>
    </location>
</feature>
<gene>
    <name evidence="3" type="ORF">EVA_06200</name>
</gene>
<evidence type="ECO:0000259" key="1">
    <source>
        <dbReference type="Pfam" id="PF19898"/>
    </source>
</evidence>
<accession>J9GED0</accession>
<evidence type="ECO:0000313" key="3">
    <source>
        <dbReference type="EMBL" id="EJX05692.1"/>
    </source>
</evidence>
<dbReference type="InterPro" id="IPR047731">
    <property type="entry name" value="Zinc_ribbon_put"/>
</dbReference>
<dbReference type="Pfam" id="PF21957">
    <property type="entry name" value="Zn_ribbon_16"/>
    <property type="match status" value="1"/>
</dbReference>
<sequence length="330" mass="37918">MEFKYQLQKYTGRSSRHVCPQCGKRSFTLYVDSAGEAINEIVGRCDHESNCGYHLTPKQYFETHPTEKDRFSFDVFSKKQPLPTKIDHIPFDLILRSQSLNNTLMDYLKKYWSEKELQEVTIMYHLGCTKKREIIFPQISMVGLCHTGKVMQYDKDGHRIKKEFDCVDWLHSRLMRAQGKQSSDFHLKQVLFGEHLLSKRKDAMVAITESEKSAVICALTFPSIVWVSCGGKNGLSLERCNILKNRNVMLYPDADAVDLWSAKAEDLKSICKSVRVSNWWKSEPEGSKRDVADLILAEKLKQQSESTTIGQLCQWLHEMGIKPGSVIINV</sequence>
<feature type="domain" description="Zinc beta-ribbon finger putative" evidence="2">
    <location>
        <begin position="3"/>
        <end position="65"/>
    </location>
</feature>
<dbReference type="EMBL" id="AMCI01001391">
    <property type="protein sequence ID" value="EJX05692.1"/>
    <property type="molecule type" value="Genomic_DNA"/>
</dbReference>
<dbReference type="AlphaFoldDB" id="J9GED0"/>
<protein>
    <submittedName>
        <fullName evidence="3">Uncharacterized protein</fullName>
    </submittedName>
</protein>
<dbReference type="NCBIfam" id="NF040506">
    <property type="entry name" value="PG0870_Nterm"/>
    <property type="match status" value="1"/>
</dbReference>
<proteinExistence type="predicted"/>
<reference evidence="3" key="1">
    <citation type="journal article" date="2012" name="PLoS ONE">
        <title>Gene sets for utilization of primary and secondary nutrition supplies in the distal gut of endangered iberian lynx.</title>
        <authorList>
            <person name="Alcaide M."/>
            <person name="Messina E."/>
            <person name="Richter M."/>
            <person name="Bargiela R."/>
            <person name="Peplies J."/>
            <person name="Huws S.A."/>
            <person name="Newbold C.J."/>
            <person name="Golyshin P.N."/>
            <person name="Simon M.A."/>
            <person name="Lopez G."/>
            <person name="Yakimov M.M."/>
            <person name="Ferrer M."/>
        </authorList>
    </citation>
    <scope>NUCLEOTIDE SEQUENCE</scope>
</reference>
<name>J9GED0_9ZZZZ</name>
<dbReference type="Pfam" id="PF19898">
    <property type="entry name" value="DUF6371"/>
    <property type="match status" value="1"/>
</dbReference>